<reference evidence="1" key="1">
    <citation type="submission" date="2020-05" db="EMBL/GenBank/DDBJ databases">
        <title>Large-scale comparative analyses of tick genomes elucidate their genetic diversity and vector capacities.</title>
        <authorList>
            <person name="Jia N."/>
            <person name="Wang J."/>
            <person name="Shi W."/>
            <person name="Du L."/>
            <person name="Sun Y."/>
            <person name="Zhan W."/>
            <person name="Jiang J."/>
            <person name="Wang Q."/>
            <person name="Zhang B."/>
            <person name="Ji P."/>
            <person name="Sakyi L.B."/>
            <person name="Cui X."/>
            <person name="Yuan T."/>
            <person name="Jiang B."/>
            <person name="Yang W."/>
            <person name="Lam T.T.-Y."/>
            <person name="Chang Q."/>
            <person name="Ding S."/>
            <person name="Wang X."/>
            <person name="Zhu J."/>
            <person name="Ruan X."/>
            <person name="Zhao L."/>
            <person name="Wei J."/>
            <person name="Que T."/>
            <person name="Du C."/>
            <person name="Cheng J."/>
            <person name="Dai P."/>
            <person name="Han X."/>
            <person name="Huang E."/>
            <person name="Gao Y."/>
            <person name="Liu J."/>
            <person name="Shao H."/>
            <person name="Ye R."/>
            <person name="Li L."/>
            <person name="Wei W."/>
            <person name="Wang X."/>
            <person name="Wang C."/>
            <person name="Yang T."/>
            <person name="Huo Q."/>
            <person name="Li W."/>
            <person name="Guo W."/>
            <person name="Chen H."/>
            <person name="Zhou L."/>
            <person name="Ni X."/>
            <person name="Tian J."/>
            <person name="Zhou Y."/>
            <person name="Sheng Y."/>
            <person name="Liu T."/>
            <person name="Pan Y."/>
            <person name="Xia L."/>
            <person name="Li J."/>
            <person name="Zhao F."/>
            <person name="Cao W."/>
        </authorList>
    </citation>
    <scope>NUCLEOTIDE SEQUENCE</scope>
    <source>
        <strain evidence="1">Dsil-2018</strain>
    </source>
</reference>
<keyword evidence="2" id="KW-1185">Reference proteome</keyword>
<dbReference type="EMBL" id="CM023476">
    <property type="protein sequence ID" value="KAH7941065.1"/>
    <property type="molecule type" value="Genomic_DNA"/>
</dbReference>
<sequence>MSCTRCHAGPLQSASSPSCCVYARILSQSVMRAAPSLARKSGPRMVSVMMVWSEPKSTSSHFHEISSIQQSQDRSGVSLEMLLPLLVATPDSLSRETSRSSIVLTKAFPLLD</sequence>
<gene>
    <name evidence="1" type="ORF">HPB49_009722</name>
</gene>
<name>A0ACB8CE63_DERSI</name>
<proteinExistence type="predicted"/>
<evidence type="ECO:0000313" key="2">
    <source>
        <dbReference type="Proteomes" id="UP000821865"/>
    </source>
</evidence>
<accession>A0ACB8CE63</accession>
<organism evidence="1 2">
    <name type="scientific">Dermacentor silvarum</name>
    <name type="common">Tick</name>
    <dbReference type="NCBI Taxonomy" id="543639"/>
    <lineage>
        <taxon>Eukaryota</taxon>
        <taxon>Metazoa</taxon>
        <taxon>Ecdysozoa</taxon>
        <taxon>Arthropoda</taxon>
        <taxon>Chelicerata</taxon>
        <taxon>Arachnida</taxon>
        <taxon>Acari</taxon>
        <taxon>Parasitiformes</taxon>
        <taxon>Ixodida</taxon>
        <taxon>Ixodoidea</taxon>
        <taxon>Ixodidae</taxon>
        <taxon>Rhipicephalinae</taxon>
        <taxon>Dermacentor</taxon>
    </lineage>
</organism>
<dbReference type="Proteomes" id="UP000821865">
    <property type="component" value="Chromosome 7"/>
</dbReference>
<evidence type="ECO:0000313" key="1">
    <source>
        <dbReference type="EMBL" id="KAH7941065.1"/>
    </source>
</evidence>
<protein>
    <submittedName>
        <fullName evidence="1">Uncharacterized protein</fullName>
    </submittedName>
</protein>
<comment type="caution">
    <text evidence="1">The sequence shown here is derived from an EMBL/GenBank/DDBJ whole genome shotgun (WGS) entry which is preliminary data.</text>
</comment>